<feature type="compositionally biased region" description="Pro residues" evidence="5">
    <location>
        <begin position="1647"/>
        <end position="1661"/>
    </location>
</feature>
<feature type="region of interest" description="Disordered" evidence="5">
    <location>
        <begin position="519"/>
        <end position="604"/>
    </location>
</feature>
<dbReference type="Proteomes" id="UP000193067">
    <property type="component" value="Unassembled WGS sequence"/>
</dbReference>
<feature type="compositionally biased region" description="Low complexity" evidence="5">
    <location>
        <begin position="704"/>
        <end position="717"/>
    </location>
</feature>
<feature type="compositionally biased region" description="Acidic residues" evidence="5">
    <location>
        <begin position="1461"/>
        <end position="1498"/>
    </location>
</feature>
<dbReference type="EMBL" id="KZ084123">
    <property type="protein sequence ID" value="OSC99961.1"/>
    <property type="molecule type" value="Genomic_DNA"/>
</dbReference>
<feature type="compositionally biased region" description="Polar residues" evidence="5">
    <location>
        <begin position="1109"/>
        <end position="1126"/>
    </location>
</feature>
<feature type="compositionally biased region" description="Pro residues" evidence="5">
    <location>
        <begin position="2040"/>
        <end position="2049"/>
    </location>
</feature>
<dbReference type="InterPro" id="IPR005018">
    <property type="entry name" value="DOMON_domain"/>
</dbReference>
<organism evidence="7 8">
    <name type="scientific">Trametes coccinea (strain BRFM310)</name>
    <name type="common">Pycnoporus coccineus</name>
    <dbReference type="NCBI Taxonomy" id="1353009"/>
    <lineage>
        <taxon>Eukaryota</taxon>
        <taxon>Fungi</taxon>
        <taxon>Dikarya</taxon>
        <taxon>Basidiomycota</taxon>
        <taxon>Agaricomycotina</taxon>
        <taxon>Agaricomycetes</taxon>
        <taxon>Polyporales</taxon>
        <taxon>Polyporaceae</taxon>
        <taxon>Trametes</taxon>
    </lineage>
</organism>
<evidence type="ECO:0000259" key="6">
    <source>
        <dbReference type="PROSITE" id="PS50836"/>
    </source>
</evidence>
<feature type="region of interest" description="Disordered" evidence="5">
    <location>
        <begin position="1194"/>
        <end position="1224"/>
    </location>
</feature>
<accession>A0A1Y2IJ66</accession>
<feature type="compositionally biased region" description="Basic and acidic residues" evidence="5">
    <location>
        <begin position="1199"/>
        <end position="1224"/>
    </location>
</feature>
<dbReference type="SUPFAM" id="SSF117289">
    <property type="entry name" value="Nucleoporin domain"/>
    <property type="match status" value="1"/>
</dbReference>
<dbReference type="Gene3D" id="2.130.10.10">
    <property type="entry name" value="YVTN repeat-like/Quinoprotein amine dehydrogenase"/>
    <property type="match status" value="1"/>
</dbReference>
<protein>
    <recommendedName>
        <fullName evidence="6">DOMON domain-containing protein</fullName>
    </recommendedName>
</protein>
<keyword evidence="2" id="KW-0813">Transport</keyword>
<feature type="compositionally biased region" description="Polar residues" evidence="5">
    <location>
        <begin position="591"/>
        <end position="603"/>
    </location>
</feature>
<dbReference type="PROSITE" id="PS50836">
    <property type="entry name" value="DOMON"/>
    <property type="match status" value="1"/>
</dbReference>
<feature type="region of interest" description="Disordered" evidence="5">
    <location>
        <begin position="704"/>
        <end position="753"/>
    </location>
</feature>
<feature type="domain" description="DOMON" evidence="6">
    <location>
        <begin position="2126"/>
        <end position="2161"/>
    </location>
</feature>
<keyword evidence="3" id="KW-0539">Nucleus</keyword>
<sequence length="2161" mass="220182">MNVNQLQPPPQPQLQRVSREASEKEADFLALRLLNKRSRLRLSPQALDLDALPGKGRLFAAANRAGWFAAATRQSDNSYALVLSPLTDLRSVFSSASSDGPLSIQPRVTLSLPATPQIVVFTQDDARLLVAFTNGSISVYDAQSVFQSSSTSPLHNFPSGSGKAIKDLLPCPGEMSLVAVLREPGDSLAVEIIDVQKMSSVGGWNGGGSPTTTPVSASWSPKGKQIALGLASGELVTFAPGDTASIKSVVPRPSVADNQSVISALWLSNPEFHAIYTPLGQFAPDVEQSHYILSLDSKANTAGDVKLSTPYLPFPGLRPPGSFIVVLRGWEPSRLLLFIGDSTSSDIGLVGSLSDSGAAQIDSWYNLTLEETSTPSVPLDADMNETVLLGLELDLTNDQPFKYTGPSGEESDVPPPPIMYLYASDGTLTGWHIIQTQGVAYPGMVTSSGILPTTSPAVATAPSTSPAPQSAFASPAAQTASPSQPSAFGSTSTGSAFGGGGFGAFSGTPAKFGSGSSFGFGTGAQTSPSQSLQAPPLSTPSMSVEMSSSAPEDSMVSETDTGLGGMSLGGDGGSSQQKSGGGLNSMFGSFGNPQQQNATSSSPFGAVANASPTFAAFGSGPVKPATGFGASAFGSSSSFGGGGAFSSGSAFSGGSTFGSKPATDSNASTSASTESKPASAFGQPAFGQPAFGATAAKPAFGQPAFGQSSFGQSSPGSAFGGGASAFGSKPATTGEAEQPASSESKPASAFGQPAFGQSGFGAAAAKPAFGQSTFGQASFGKPSFGQPAFGSSSFGAAATTPTKPASTSAFGGSGGGGFAAFASAPTSFASAAQQQTTPDAKPAWASGASSQQAEQKPAESTTTSGSVFGGSGAFGSGKAAEAASSATPSTGSAFAGLGQANQNSGSTFGQTSFGQSSFGQSSFGQQSTFGQTAFGKPAFGQPTTPTSTPPRPASSASSGGAFSAFANTGPSAFGAAAAAQKSPSGETKPVWAAGAADKLKEQEKSMATFASAASPSSIFGGSESAPEPASTTPASSPEKPVAPATPAATPPATPESKPAAAPAPSTAPATPATGGAFGGLTTTSNAFSKGFGAFGGTTTPASSPFLQKPSGTTQPSSVFGQTSFGASKTDDKDSTTKPPSAFGTPSPLGQSFFGKSSFSPSSSPFAKPAAAATTSTNAFSAFSSGSSPFAAAASATKKSFGDMLREKDGEKAEEKPRAVSKTAEEWKKPVSVFASLKQAAAEKGEDDVKKEEEEDLGNTSFRSYEDDDEEEVEGSDAGDDGIDDFLKSDEEPGSDEDEEEGEGEAVQSITPPESPTAKQPIRSKSPSAPFVGGIFVSKDKRSPSPTSSLPPVPIVKVEPESPKSIPLRDGSSTPPGSPSERKSPSPDERATTEAKGKAPAREGSTTPPGSPASTSAARATSAPPTSSPSPGATSGHLGLGRPSTRPVRSSPLASQPISGDDLSDEEGAEEGEEDEESGEGAEGEEEDEDEDEADEEEPTSAASSPKKARSASPAIPSLSIKGAAPQPTSRPKTPPLLFGGPAKPPTPSPFTLTPAASPSPLFGPKAPAPPVKPVAEPAKPATAAPTPKAGGPGSIFSSAPVFTPPTLPPGGLFGQKPLVPSTGGLFGQKPAGPPASAFGGPGVFSAPPTPPTGKPSSPSPPAAASAPSEVQPPSLFGSGGGFGSLGQPGKPSAFGGFGGATVPQPLVPPAASQVPQTNVAQDMQTECLYLYTSLSQELEDLKALASRASVRATQLGRPGTGNKTIEDLTDPTKWLLGDLPQFKQLMKEVERELGKWQKEKAVLISHIRELESDMLKATTRKEEIARFSRASQDAEFARMLKARTLSPEYLEMQAQLRREIRTIRGRVQQLEDHIQASKKKLNSLKNGKPTLKPPSLDTINRTYRNIDLAIEQEEEDVSRLADRVAQLDLTSHSRGLLSFSASASTRDKRLPDRTERIGREVTPNIAASTAAALNAERSAQKLKRALLSARKEPLLNTKAVNALPPEREIRTSRKPFLAPDSGLGIGAAFAAGMNSALPPSFPPFSPSPPSIGSSPSYQSQADSEQNAWPRSGRTGALRSEKKNHARSAQFSPSASNPAYTPLPPPAGFSWGPVPKIEPKTTISVFSNLSSSWQANQEEPEVKVKEEEQELGSSWVADGFGK</sequence>
<feature type="compositionally biased region" description="Low complexity" evidence="5">
    <location>
        <begin position="790"/>
        <end position="810"/>
    </location>
</feature>
<feature type="coiled-coil region" evidence="4">
    <location>
        <begin position="1853"/>
        <end position="1930"/>
    </location>
</feature>
<reference evidence="7 8" key="1">
    <citation type="journal article" date="2015" name="Biotechnol. Biofuels">
        <title>Enhanced degradation of softwood versus hardwood by the white-rot fungus Pycnoporus coccineus.</title>
        <authorList>
            <person name="Couturier M."/>
            <person name="Navarro D."/>
            <person name="Chevret D."/>
            <person name="Henrissat B."/>
            <person name="Piumi F."/>
            <person name="Ruiz-Duenas F.J."/>
            <person name="Martinez A.T."/>
            <person name="Grigoriev I.V."/>
            <person name="Riley R."/>
            <person name="Lipzen A."/>
            <person name="Berrin J.G."/>
            <person name="Master E.R."/>
            <person name="Rosso M.N."/>
        </authorList>
    </citation>
    <scope>NUCLEOTIDE SEQUENCE [LARGE SCALE GENOMIC DNA]</scope>
    <source>
        <strain evidence="7 8">BRFM310</strain>
    </source>
</reference>
<feature type="region of interest" description="Disordered" evidence="5">
    <location>
        <begin position="457"/>
        <end position="492"/>
    </location>
</feature>
<feature type="region of interest" description="Disordered" evidence="5">
    <location>
        <begin position="655"/>
        <end position="685"/>
    </location>
</feature>
<feature type="compositionally biased region" description="Low complexity" evidence="5">
    <location>
        <begin position="953"/>
        <end position="979"/>
    </location>
</feature>
<evidence type="ECO:0000256" key="4">
    <source>
        <dbReference type="SAM" id="Coils"/>
    </source>
</evidence>
<dbReference type="PRINTS" id="PR01217">
    <property type="entry name" value="PRICHEXTENSN"/>
</dbReference>
<dbReference type="GO" id="GO:0005634">
    <property type="term" value="C:nucleus"/>
    <property type="evidence" value="ECO:0007669"/>
    <property type="project" value="UniProtKB-SubCell"/>
</dbReference>
<feature type="compositionally biased region" description="Polar residues" evidence="5">
    <location>
        <begin position="2057"/>
        <end position="2068"/>
    </location>
</feature>
<feature type="compositionally biased region" description="Gly residues" evidence="5">
    <location>
        <begin position="1677"/>
        <end position="1686"/>
    </location>
</feature>
<feature type="compositionally biased region" description="Acidic residues" evidence="5">
    <location>
        <begin position="1291"/>
        <end position="1303"/>
    </location>
</feature>
<feature type="compositionally biased region" description="Low complexity" evidence="5">
    <location>
        <begin position="904"/>
        <end position="932"/>
    </location>
</feature>
<dbReference type="InterPro" id="IPR015943">
    <property type="entry name" value="WD40/YVTN_repeat-like_dom_sf"/>
</dbReference>
<evidence type="ECO:0000256" key="1">
    <source>
        <dbReference type="ARBA" id="ARBA00004123"/>
    </source>
</evidence>
<gene>
    <name evidence="7" type="ORF">PYCCODRAFT_746796</name>
</gene>
<keyword evidence="8" id="KW-1185">Reference proteome</keyword>
<feature type="compositionally biased region" description="Low complexity" evidence="5">
    <location>
        <begin position="1573"/>
        <end position="1589"/>
    </location>
</feature>
<feature type="compositionally biased region" description="Basic and acidic residues" evidence="5">
    <location>
        <begin position="1379"/>
        <end position="1400"/>
    </location>
</feature>
<evidence type="ECO:0000256" key="5">
    <source>
        <dbReference type="SAM" id="MobiDB-lite"/>
    </source>
</evidence>
<feature type="compositionally biased region" description="Low complexity" evidence="5">
    <location>
        <begin position="876"/>
        <end position="896"/>
    </location>
</feature>
<evidence type="ECO:0000313" key="8">
    <source>
        <dbReference type="Proteomes" id="UP000193067"/>
    </source>
</evidence>
<evidence type="ECO:0000313" key="7">
    <source>
        <dbReference type="EMBL" id="OSC99961.1"/>
    </source>
</evidence>
<dbReference type="OrthoDB" id="248320at2759"/>
<feature type="compositionally biased region" description="Low complexity" evidence="5">
    <location>
        <begin position="1054"/>
        <end position="1073"/>
    </location>
</feature>
<name>A0A1Y2IJ66_TRAC3</name>
<feature type="region of interest" description="Disordered" evidence="5">
    <location>
        <begin position="2133"/>
        <end position="2161"/>
    </location>
</feature>
<feature type="compositionally biased region" description="Low complexity" evidence="5">
    <location>
        <begin position="1500"/>
        <end position="1514"/>
    </location>
</feature>
<feature type="compositionally biased region" description="Gly residues" evidence="5">
    <location>
        <begin position="562"/>
        <end position="583"/>
    </location>
</feature>
<feature type="compositionally biased region" description="Low complexity" evidence="5">
    <location>
        <begin position="827"/>
        <end position="838"/>
    </location>
</feature>
<feature type="compositionally biased region" description="Low complexity" evidence="5">
    <location>
        <begin position="1662"/>
        <end position="1676"/>
    </location>
</feature>
<feature type="region of interest" description="Disordered" evidence="5">
    <location>
        <begin position="827"/>
        <end position="1082"/>
    </location>
</feature>
<feature type="region of interest" description="Disordered" evidence="5">
    <location>
        <begin position="790"/>
        <end position="811"/>
    </location>
</feature>
<feature type="compositionally biased region" description="Basic and acidic residues" evidence="5">
    <location>
        <begin position="1240"/>
        <end position="1251"/>
    </location>
</feature>
<feature type="compositionally biased region" description="Low complexity" evidence="5">
    <location>
        <begin position="1022"/>
        <end position="1047"/>
    </location>
</feature>
<feature type="region of interest" description="Disordered" evidence="5">
    <location>
        <begin position="1098"/>
        <end position="1170"/>
    </location>
</feature>
<proteinExistence type="predicted"/>
<feature type="compositionally biased region" description="Low complexity" evidence="5">
    <location>
        <begin position="1403"/>
        <end position="1435"/>
    </location>
</feature>
<comment type="subcellular location">
    <subcellularLocation>
        <location evidence="1">Nucleus</location>
    </subcellularLocation>
</comment>
<feature type="compositionally biased region" description="Polar residues" evidence="5">
    <location>
        <begin position="2086"/>
        <end position="2098"/>
    </location>
</feature>
<feature type="compositionally biased region" description="Low complexity" evidence="5">
    <location>
        <begin position="655"/>
        <end position="675"/>
    </location>
</feature>
<feature type="compositionally biased region" description="Acidic residues" evidence="5">
    <location>
        <begin position="1265"/>
        <end position="1283"/>
    </location>
</feature>
<feature type="region of interest" description="Disordered" evidence="5">
    <location>
        <begin position="2040"/>
        <end position="2113"/>
    </location>
</feature>
<keyword evidence="4" id="KW-0175">Coiled coil</keyword>
<evidence type="ECO:0000256" key="3">
    <source>
        <dbReference type="ARBA" id="ARBA00023242"/>
    </source>
</evidence>
<evidence type="ECO:0000256" key="2">
    <source>
        <dbReference type="ARBA" id="ARBA00022448"/>
    </source>
</evidence>
<feature type="region of interest" description="Disordered" evidence="5">
    <location>
        <begin position="1237"/>
        <end position="1697"/>
    </location>
</feature>
<dbReference type="Pfam" id="PF16755">
    <property type="entry name" value="Beta-prop_NUP159_NUP214"/>
    <property type="match status" value="1"/>
</dbReference>
<dbReference type="InterPro" id="IPR039462">
    <property type="entry name" value="Nup159/Nup146_N"/>
</dbReference>
<feature type="compositionally biased region" description="Low complexity" evidence="5">
    <location>
        <begin position="1151"/>
        <end position="1170"/>
    </location>
</feature>
<dbReference type="STRING" id="1353009.A0A1Y2IJ66"/>
<feature type="compositionally biased region" description="Low complexity" evidence="5">
    <location>
        <begin position="523"/>
        <end position="552"/>
    </location>
</feature>